<evidence type="ECO:0000259" key="1">
    <source>
        <dbReference type="PROSITE" id="PS51186"/>
    </source>
</evidence>
<dbReference type="InterPro" id="IPR016181">
    <property type="entry name" value="Acyl_CoA_acyltransferase"/>
</dbReference>
<accession>A0ABW6WWZ8</accession>
<dbReference type="EMBL" id="JBIAZU010000011">
    <property type="protein sequence ID" value="MFF5297351.1"/>
    <property type="molecule type" value="Genomic_DNA"/>
</dbReference>
<dbReference type="Proteomes" id="UP001602245">
    <property type="component" value="Unassembled WGS sequence"/>
</dbReference>
<protein>
    <submittedName>
        <fullName evidence="2">GNAT family N-acetyltransferase</fullName>
    </submittedName>
</protein>
<sequence length="201" mass="21906">MPEIRPYRPRDRAALYDICVRTADSGGDARGHYSSDDLMGDIFAGPYVQLDPEVAFVVDDGGEAVGYVVGTPDTAGFVKRWTAEWIPFLGGKYPVPPPPPRTPSEDMIAALYRPERMLVPGIDLDAFPAHLHIDLLPPYQGRGFGRKLIDRFTHAVGAPGVHLGMRSTNVNARAFYDRLGFEELAVPGAGPITYLGLRIGA</sequence>
<feature type="domain" description="N-acetyltransferase" evidence="1">
    <location>
        <begin position="2"/>
        <end position="200"/>
    </location>
</feature>
<comment type="caution">
    <text evidence="2">The sequence shown here is derived from an EMBL/GenBank/DDBJ whole genome shotgun (WGS) entry which is preliminary data.</text>
</comment>
<dbReference type="PANTHER" id="PTHR13170">
    <property type="entry name" value="O-GLCNACASE"/>
    <property type="match status" value="1"/>
</dbReference>
<gene>
    <name evidence="2" type="ORF">ACFY35_48655</name>
</gene>
<dbReference type="InterPro" id="IPR000182">
    <property type="entry name" value="GNAT_dom"/>
</dbReference>
<name>A0ABW6WWZ8_9ACTN</name>
<dbReference type="Pfam" id="PF13508">
    <property type="entry name" value="Acetyltransf_7"/>
    <property type="match status" value="1"/>
</dbReference>
<keyword evidence="3" id="KW-1185">Reference proteome</keyword>
<dbReference type="Gene3D" id="3.40.630.30">
    <property type="match status" value="1"/>
</dbReference>
<proteinExistence type="predicted"/>
<dbReference type="RefSeq" id="WP_020511863.1">
    <property type="nucleotide sequence ID" value="NZ_JBIAZU010000011.1"/>
</dbReference>
<dbReference type="PANTHER" id="PTHR13170:SF16">
    <property type="entry name" value="PROTEIN O-GLCNACASE"/>
    <property type="match status" value="1"/>
</dbReference>
<evidence type="ECO:0000313" key="3">
    <source>
        <dbReference type="Proteomes" id="UP001602245"/>
    </source>
</evidence>
<reference evidence="2 3" key="1">
    <citation type="submission" date="2024-10" db="EMBL/GenBank/DDBJ databases">
        <title>The Natural Products Discovery Center: Release of the First 8490 Sequenced Strains for Exploring Actinobacteria Biosynthetic Diversity.</title>
        <authorList>
            <person name="Kalkreuter E."/>
            <person name="Kautsar S.A."/>
            <person name="Yang D."/>
            <person name="Bader C.D."/>
            <person name="Teijaro C.N."/>
            <person name="Fluegel L."/>
            <person name="Davis C.M."/>
            <person name="Simpson J.R."/>
            <person name="Lauterbach L."/>
            <person name="Steele A.D."/>
            <person name="Gui C."/>
            <person name="Meng S."/>
            <person name="Li G."/>
            <person name="Viehrig K."/>
            <person name="Ye F."/>
            <person name="Su P."/>
            <person name="Kiefer A.F."/>
            <person name="Nichols A."/>
            <person name="Cepeda A.J."/>
            <person name="Yan W."/>
            <person name="Fan B."/>
            <person name="Jiang Y."/>
            <person name="Adhikari A."/>
            <person name="Zheng C.-J."/>
            <person name="Schuster L."/>
            <person name="Cowan T.M."/>
            <person name="Smanski M.J."/>
            <person name="Chevrette M.G."/>
            <person name="De Carvalho L.P.S."/>
            <person name="Shen B."/>
        </authorList>
    </citation>
    <scope>NUCLEOTIDE SEQUENCE [LARGE SCALE GENOMIC DNA]</scope>
    <source>
        <strain evidence="2 3">NPDC000087</strain>
    </source>
</reference>
<dbReference type="PROSITE" id="PS51186">
    <property type="entry name" value="GNAT"/>
    <property type="match status" value="1"/>
</dbReference>
<evidence type="ECO:0000313" key="2">
    <source>
        <dbReference type="EMBL" id="MFF5297351.1"/>
    </source>
</evidence>
<dbReference type="SUPFAM" id="SSF55729">
    <property type="entry name" value="Acyl-CoA N-acyltransferases (Nat)"/>
    <property type="match status" value="1"/>
</dbReference>
<dbReference type="InterPro" id="IPR051822">
    <property type="entry name" value="Glycosyl_Hydrolase_84"/>
</dbReference>
<organism evidence="2 3">
    <name type="scientific">Paractinoplanes globisporus</name>
    <dbReference type="NCBI Taxonomy" id="113565"/>
    <lineage>
        <taxon>Bacteria</taxon>
        <taxon>Bacillati</taxon>
        <taxon>Actinomycetota</taxon>
        <taxon>Actinomycetes</taxon>
        <taxon>Micromonosporales</taxon>
        <taxon>Micromonosporaceae</taxon>
        <taxon>Paractinoplanes</taxon>
    </lineage>
</organism>